<keyword evidence="3" id="KW-0949">S-adenosyl-L-methionine</keyword>
<evidence type="ECO:0000256" key="7">
    <source>
        <dbReference type="SAM" id="Coils"/>
    </source>
</evidence>
<dbReference type="GO" id="GO:0008033">
    <property type="term" value="P:tRNA processing"/>
    <property type="evidence" value="ECO:0007669"/>
    <property type="project" value="UniProtKB-KW"/>
</dbReference>
<comment type="similarity">
    <text evidence="5">Belongs to the TDD superfamily. DTWD2 family.</text>
</comment>
<feature type="coiled-coil region" evidence="7">
    <location>
        <begin position="254"/>
        <end position="281"/>
    </location>
</feature>
<feature type="domain" description="DTW" evidence="8">
    <location>
        <begin position="7"/>
        <end position="240"/>
    </location>
</feature>
<sequence length="356" mass="40473">MAERPLQRATCARCKRPACVCYCPSLPAARLRTERTHVLVLQHKHETHRRAAISSVPVLTQTLANVRLVTVDDDCDCSPGVSDDLDKCLYNGGDATIDAALILFPDDRAQPLESICGKAKSIGEPKRVLLIVIDGTWREAKKIARRNRQVWEQAARSWKARGASFHYVCLENGERTDGARARRSIYGDLRREPMEGCMSTLEAVASALYALEPRETRQTLHDALLRAFKAMVSIQEWYQEQGRVAKLKQYGGISKAKAVEMKRLERQQQQLQAKVETVTAEKNPLTHVKRDYVFYSSRTDLQHRQQLLQHGEVVTCTYDEARDHCVELNRDRKRGQRIAMLALDAFRREASMVTQS</sequence>
<evidence type="ECO:0000256" key="3">
    <source>
        <dbReference type="ARBA" id="ARBA00022691"/>
    </source>
</evidence>
<gene>
    <name evidence="9" type="ORF">PM001_LOCUS21544</name>
</gene>
<evidence type="ECO:0000313" key="10">
    <source>
        <dbReference type="Proteomes" id="UP001162060"/>
    </source>
</evidence>
<comment type="catalytic activity">
    <reaction evidence="6">
        <text>a uridine in tRNA + S-adenosyl-L-methionine = a 3-[(3S)-3-amino-3-carboxypropyl]uridine in tRNA + S-methyl-5'-thioadenosine + H(+)</text>
        <dbReference type="Rhea" id="RHEA:62432"/>
        <dbReference type="Rhea" id="RHEA-COMP:13339"/>
        <dbReference type="Rhea" id="RHEA-COMP:16092"/>
        <dbReference type="ChEBI" id="CHEBI:15378"/>
        <dbReference type="ChEBI" id="CHEBI:17509"/>
        <dbReference type="ChEBI" id="CHEBI:59789"/>
        <dbReference type="ChEBI" id="CHEBI:65315"/>
        <dbReference type="ChEBI" id="CHEBI:82930"/>
        <dbReference type="EC" id="2.5.1.25"/>
    </reaction>
</comment>
<protein>
    <recommendedName>
        <fullName evidence="1">tRNA-uridine aminocarboxypropyltransferase</fullName>
        <ecNumber evidence="1">2.5.1.25</ecNumber>
    </recommendedName>
</protein>
<organism evidence="9 10">
    <name type="scientific">Peronospora matthiolae</name>
    <dbReference type="NCBI Taxonomy" id="2874970"/>
    <lineage>
        <taxon>Eukaryota</taxon>
        <taxon>Sar</taxon>
        <taxon>Stramenopiles</taxon>
        <taxon>Oomycota</taxon>
        <taxon>Peronosporomycetes</taxon>
        <taxon>Peronosporales</taxon>
        <taxon>Peronosporaceae</taxon>
        <taxon>Peronospora</taxon>
    </lineage>
</organism>
<keyword evidence="7" id="KW-0175">Coiled coil</keyword>
<dbReference type="Pfam" id="PF03942">
    <property type="entry name" value="DTW"/>
    <property type="match status" value="1"/>
</dbReference>
<dbReference type="SMART" id="SM01144">
    <property type="entry name" value="DTW"/>
    <property type="match status" value="1"/>
</dbReference>
<keyword evidence="4" id="KW-0819">tRNA processing</keyword>
<dbReference type="AlphaFoldDB" id="A0AAV1UNG7"/>
<keyword evidence="2" id="KW-0808">Transferase</keyword>
<reference evidence="9" key="1">
    <citation type="submission" date="2024-01" db="EMBL/GenBank/DDBJ databases">
        <authorList>
            <person name="Webb A."/>
        </authorList>
    </citation>
    <scope>NUCLEOTIDE SEQUENCE</scope>
    <source>
        <strain evidence="9">Pm1</strain>
    </source>
</reference>
<dbReference type="Proteomes" id="UP001162060">
    <property type="component" value="Unassembled WGS sequence"/>
</dbReference>
<evidence type="ECO:0000313" key="9">
    <source>
        <dbReference type="EMBL" id="CAK7936394.1"/>
    </source>
</evidence>
<dbReference type="EMBL" id="CAKLBY020000224">
    <property type="protein sequence ID" value="CAK7936394.1"/>
    <property type="molecule type" value="Genomic_DNA"/>
</dbReference>
<dbReference type="GO" id="GO:0016432">
    <property type="term" value="F:tRNA-uridine aminocarboxypropyltransferase activity"/>
    <property type="evidence" value="ECO:0007669"/>
    <property type="project" value="UniProtKB-EC"/>
</dbReference>
<dbReference type="InterPro" id="IPR039262">
    <property type="entry name" value="DTWD2/TAPT"/>
</dbReference>
<evidence type="ECO:0000256" key="6">
    <source>
        <dbReference type="ARBA" id="ARBA00048718"/>
    </source>
</evidence>
<dbReference type="EC" id="2.5.1.25" evidence="1"/>
<evidence type="ECO:0000259" key="8">
    <source>
        <dbReference type="SMART" id="SM01144"/>
    </source>
</evidence>
<dbReference type="InterPro" id="IPR005636">
    <property type="entry name" value="DTW"/>
</dbReference>
<name>A0AAV1UNG7_9STRA</name>
<dbReference type="PANTHER" id="PTHR21392">
    <property type="entry name" value="TRNA-URIDINE AMINOCARBOXYPROPYLTRANSFERASE 2"/>
    <property type="match status" value="1"/>
</dbReference>
<evidence type="ECO:0000256" key="1">
    <source>
        <dbReference type="ARBA" id="ARBA00012386"/>
    </source>
</evidence>
<evidence type="ECO:0000256" key="2">
    <source>
        <dbReference type="ARBA" id="ARBA00022679"/>
    </source>
</evidence>
<evidence type="ECO:0000256" key="5">
    <source>
        <dbReference type="ARBA" id="ARBA00034489"/>
    </source>
</evidence>
<accession>A0AAV1UNG7</accession>
<proteinExistence type="inferred from homology"/>
<evidence type="ECO:0000256" key="4">
    <source>
        <dbReference type="ARBA" id="ARBA00022694"/>
    </source>
</evidence>
<dbReference type="PANTHER" id="PTHR21392:SF0">
    <property type="entry name" value="TRNA-URIDINE AMINOCARBOXYPROPYLTRANSFERASE 2"/>
    <property type="match status" value="1"/>
</dbReference>
<comment type="caution">
    <text evidence="9">The sequence shown here is derived from an EMBL/GenBank/DDBJ whole genome shotgun (WGS) entry which is preliminary data.</text>
</comment>